<dbReference type="EMBL" id="ABCS01000049">
    <property type="protein sequence ID" value="EDM77280.1"/>
    <property type="molecule type" value="Genomic_DNA"/>
</dbReference>
<accession>A6GA67</accession>
<dbReference type="SUPFAM" id="SSF52172">
    <property type="entry name" value="CheY-like"/>
    <property type="match status" value="1"/>
</dbReference>
<dbReference type="STRING" id="391625.PPSIR1_17510"/>
<keyword evidence="5" id="KW-1185">Reference proteome</keyword>
<dbReference type="InterPro" id="IPR001789">
    <property type="entry name" value="Sig_transdc_resp-reg_receiver"/>
</dbReference>
<dbReference type="SMART" id="SM00448">
    <property type="entry name" value="REC"/>
    <property type="match status" value="1"/>
</dbReference>
<keyword evidence="1 2" id="KW-0597">Phosphoprotein</keyword>
<reference evidence="4 5" key="1">
    <citation type="submission" date="2007-06" db="EMBL/GenBank/DDBJ databases">
        <authorList>
            <person name="Shimkets L."/>
            <person name="Ferriera S."/>
            <person name="Johnson J."/>
            <person name="Kravitz S."/>
            <person name="Beeson K."/>
            <person name="Sutton G."/>
            <person name="Rogers Y.-H."/>
            <person name="Friedman R."/>
            <person name="Frazier M."/>
            <person name="Venter J.C."/>
        </authorList>
    </citation>
    <scope>NUCLEOTIDE SEQUENCE [LARGE SCALE GENOMIC DNA]</scope>
    <source>
        <strain evidence="4 5">SIR-1</strain>
    </source>
</reference>
<name>A6GA67_9BACT</name>
<feature type="domain" description="Response regulatory" evidence="3">
    <location>
        <begin position="6"/>
        <end position="123"/>
    </location>
</feature>
<dbReference type="Proteomes" id="UP000005801">
    <property type="component" value="Unassembled WGS sequence"/>
</dbReference>
<organism evidence="4 5">
    <name type="scientific">Plesiocystis pacifica SIR-1</name>
    <dbReference type="NCBI Taxonomy" id="391625"/>
    <lineage>
        <taxon>Bacteria</taxon>
        <taxon>Pseudomonadati</taxon>
        <taxon>Myxococcota</taxon>
        <taxon>Polyangia</taxon>
        <taxon>Nannocystales</taxon>
        <taxon>Nannocystaceae</taxon>
        <taxon>Plesiocystis</taxon>
    </lineage>
</organism>
<evidence type="ECO:0000256" key="2">
    <source>
        <dbReference type="PROSITE-ProRule" id="PRU00169"/>
    </source>
</evidence>
<gene>
    <name evidence="4" type="ORF">PPSIR1_17510</name>
</gene>
<feature type="modified residue" description="4-aspartylphosphate" evidence="2">
    <location>
        <position position="56"/>
    </location>
</feature>
<dbReference type="GO" id="GO:0000160">
    <property type="term" value="P:phosphorelay signal transduction system"/>
    <property type="evidence" value="ECO:0007669"/>
    <property type="project" value="InterPro"/>
</dbReference>
<dbReference type="InterPro" id="IPR011006">
    <property type="entry name" value="CheY-like_superfamily"/>
</dbReference>
<proteinExistence type="predicted"/>
<dbReference type="AlphaFoldDB" id="A6GA67"/>
<dbReference type="OrthoDB" id="9796457at2"/>
<dbReference type="RefSeq" id="WP_006973609.1">
    <property type="nucleotide sequence ID" value="NZ_ABCS01000049.1"/>
</dbReference>
<dbReference type="Gene3D" id="3.40.50.2300">
    <property type="match status" value="1"/>
</dbReference>
<evidence type="ECO:0000259" key="3">
    <source>
        <dbReference type="PROSITE" id="PS50110"/>
    </source>
</evidence>
<comment type="caution">
    <text evidence="4">The sequence shown here is derived from an EMBL/GenBank/DDBJ whole genome shotgun (WGS) entry which is preliminary data.</text>
</comment>
<dbReference type="Pfam" id="PF00072">
    <property type="entry name" value="Response_reg"/>
    <property type="match status" value="1"/>
</dbReference>
<dbReference type="PROSITE" id="PS50110">
    <property type="entry name" value="RESPONSE_REGULATORY"/>
    <property type="match status" value="1"/>
</dbReference>
<sequence>MSTRRTVLVVEDNDANFALMQRLLESTGLWTIVRATRVTEAEAELARGKPAAMLLDLDLPDTDGLTLARRVKADAALRDIPIVVVSASVMKQERDRAEAAGCEYFVEKPFDIDRLRSVVAEAAGPSPA</sequence>
<evidence type="ECO:0000256" key="1">
    <source>
        <dbReference type="ARBA" id="ARBA00022553"/>
    </source>
</evidence>
<evidence type="ECO:0000313" key="5">
    <source>
        <dbReference type="Proteomes" id="UP000005801"/>
    </source>
</evidence>
<dbReference type="eggNOG" id="COG0784">
    <property type="taxonomic scope" value="Bacteria"/>
</dbReference>
<dbReference type="InterPro" id="IPR050595">
    <property type="entry name" value="Bact_response_regulator"/>
</dbReference>
<evidence type="ECO:0000313" key="4">
    <source>
        <dbReference type="EMBL" id="EDM77280.1"/>
    </source>
</evidence>
<dbReference type="PANTHER" id="PTHR44591">
    <property type="entry name" value="STRESS RESPONSE REGULATOR PROTEIN 1"/>
    <property type="match status" value="1"/>
</dbReference>
<protein>
    <submittedName>
        <fullName evidence="4">Putative response regulator/chemotaxis protein CheW</fullName>
    </submittedName>
</protein>
<dbReference type="PANTHER" id="PTHR44591:SF3">
    <property type="entry name" value="RESPONSE REGULATORY DOMAIN-CONTAINING PROTEIN"/>
    <property type="match status" value="1"/>
</dbReference>